<dbReference type="Pfam" id="PF13350">
    <property type="entry name" value="Y_phosphatase3"/>
    <property type="match status" value="1"/>
</dbReference>
<accession>A0A061AMU0</accession>
<dbReference type="EMBL" id="LK052887">
    <property type="protein sequence ID" value="CDR38868.1"/>
    <property type="molecule type" value="Genomic_DNA"/>
</dbReference>
<protein>
    <submittedName>
        <fullName evidence="1">CYFA0S02e07514g1_1</fullName>
    </submittedName>
</protein>
<dbReference type="OrthoDB" id="449382at2759"/>
<dbReference type="PANTHER" id="PTHR31126:SF1">
    <property type="entry name" value="TYROSINE SPECIFIC PROTEIN PHOSPHATASES DOMAIN-CONTAINING PROTEIN"/>
    <property type="match status" value="1"/>
</dbReference>
<dbReference type="PhylomeDB" id="A0A061AMU0"/>
<evidence type="ECO:0000313" key="1">
    <source>
        <dbReference type="EMBL" id="CDR38868.1"/>
    </source>
</evidence>
<sequence length="652" mass="73852">MATPTVTLLPPETCTNYALLPNEKLLSVSIPTSANPQGRGLVGILTVPPAALLDETTMLSATASADHPHPPTHRLAIVLHGKGGHKNYCYQALVAEALATKLGMYSFRFDFRGCGDSQENEQPEKGRKVLEDIEDIELVYDVFKRGGDYAEIGTNLVPNSIIGHSRGSVSMFQWALKQQTRLEMGQSFQFVPNLINCSARYMAKRLLRDLEGKGAFASVLNQYRLGEYRDIKIPAEEVIDLASQDLSKVKLLDHEIQVLSIYGMDDHIVPLSDSTYFANLLGSRHQLTFIPHADHNFYGIQTIDDDNADEFNPEGYPLNKKRKVNWNYKVTETIVDWLHTSNDVQRYKRATQEVYYYPRWRDIEGISNFRDIGGWRTEDNKHYVKAGIIFRCANPSNVTEFGKTQLKTLGVTQFFDFRSLPEFTKAGGLSITGIDVNNVPVFSDVDVSPQAIAQRYKNLLASWYTYKYVYEDMLNHGVNAYKSVLLFLRDNPSTGVVYNCTAGKDRTGVMTMLILLLLGVDHHTIAKEYELTTIGLVPDHARIKEDFYIQMTKLQKRLEYDPDVAAAHKQLNANASMEEMFENLISSRYESMISTIELFNHKFGGIEQYCKSKLGLTQEDIDTIRRNLLTKSSPYPDQNSTWKHRQSMGSLL</sequence>
<dbReference type="GO" id="GO:0004721">
    <property type="term" value="F:phosphoprotein phosphatase activity"/>
    <property type="evidence" value="ECO:0007669"/>
    <property type="project" value="InterPro"/>
</dbReference>
<dbReference type="InterPro" id="IPR026893">
    <property type="entry name" value="Tyr/Ser_Pase_IphP-type"/>
</dbReference>
<dbReference type="Gene3D" id="3.40.50.1820">
    <property type="entry name" value="alpha/beta hydrolase"/>
    <property type="match status" value="1"/>
</dbReference>
<dbReference type="InterPro" id="IPR029021">
    <property type="entry name" value="Prot-tyrosine_phosphatase-like"/>
</dbReference>
<reference evidence="1" key="1">
    <citation type="journal article" date="2014" name="Genome Announc.">
        <title>Genome sequence of the yeast Cyberlindnera fabianii (Hansenula fabianii).</title>
        <authorList>
            <person name="Freel K.C."/>
            <person name="Sarilar V."/>
            <person name="Neuveglise C."/>
            <person name="Devillers H."/>
            <person name="Friedrich A."/>
            <person name="Schacherer J."/>
        </authorList>
    </citation>
    <scope>NUCLEOTIDE SEQUENCE</scope>
    <source>
        <strain evidence="1">YJS4271</strain>
    </source>
</reference>
<dbReference type="SUPFAM" id="SSF52799">
    <property type="entry name" value="(Phosphotyrosine protein) phosphatases II"/>
    <property type="match status" value="1"/>
</dbReference>
<dbReference type="SUPFAM" id="SSF53474">
    <property type="entry name" value="alpha/beta-Hydrolases"/>
    <property type="match status" value="1"/>
</dbReference>
<dbReference type="PANTHER" id="PTHR31126">
    <property type="entry name" value="TYROSINE-PROTEIN PHOSPHATASE"/>
    <property type="match status" value="1"/>
</dbReference>
<name>A0A061AMU0_CYBFA</name>
<dbReference type="AlphaFoldDB" id="A0A061AMU0"/>
<proteinExistence type="predicted"/>
<organism evidence="1">
    <name type="scientific">Cyberlindnera fabianii</name>
    <name type="common">Yeast</name>
    <name type="synonym">Hansenula fabianii</name>
    <dbReference type="NCBI Taxonomy" id="36022"/>
    <lineage>
        <taxon>Eukaryota</taxon>
        <taxon>Fungi</taxon>
        <taxon>Dikarya</taxon>
        <taxon>Ascomycota</taxon>
        <taxon>Saccharomycotina</taxon>
        <taxon>Saccharomycetes</taxon>
        <taxon>Phaffomycetales</taxon>
        <taxon>Phaffomycetaceae</taxon>
        <taxon>Cyberlindnera</taxon>
    </lineage>
</organism>
<dbReference type="InterPro" id="IPR029058">
    <property type="entry name" value="AB_hydrolase_fold"/>
</dbReference>
<gene>
    <name evidence="1" type="ORF">CYFA0S_02e07514g</name>
</gene>
<dbReference type="VEuPathDB" id="FungiDB:BON22_0018"/>
<dbReference type="Gene3D" id="3.90.190.10">
    <property type="entry name" value="Protein tyrosine phosphatase superfamily"/>
    <property type="match status" value="1"/>
</dbReference>